<accession>A0AB34XIA5</accession>
<keyword evidence="1" id="KW-0812">Transmembrane</keyword>
<name>A0AB34XIA5_GLUOY</name>
<dbReference type="AlphaFoldDB" id="A0AB34XIA5"/>
<reference evidence="2 3" key="1">
    <citation type="submission" date="2015-06" db="EMBL/GenBank/DDBJ databases">
        <title>Improved classification and identification of acetic acid bacteria using matrix-assisted laser desorption/ionization time-of-flight mass spectrometry; Gluconobacter nephelii and Gluconobacter uchimurae are later heterotypic synonyms of Gluconobacter japonicus and Gluconobacter oxydans, respectively.</title>
        <authorList>
            <person name="Li L."/>
            <person name="Cleenwerck I."/>
            <person name="De Vuyst L."/>
            <person name="Vandamme P."/>
        </authorList>
    </citation>
    <scope>NUCLEOTIDE SEQUENCE [LARGE SCALE GENOMIC DNA]</scope>
    <source>
        <strain evidence="2 3">LMG 1386</strain>
    </source>
</reference>
<feature type="non-terminal residue" evidence="2">
    <location>
        <position position="1"/>
    </location>
</feature>
<evidence type="ECO:0000256" key="1">
    <source>
        <dbReference type="SAM" id="Phobius"/>
    </source>
</evidence>
<dbReference type="EMBL" id="LHZD01000016">
    <property type="protein sequence ID" value="KXV09014.1"/>
    <property type="molecule type" value="Genomic_DNA"/>
</dbReference>
<evidence type="ECO:0000313" key="3">
    <source>
        <dbReference type="Proteomes" id="UP000075394"/>
    </source>
</evidence>
<feature type="transmembrane region" description="Helical" evidence="1">
    <location>
        <begin position="12"/>
        <end position="31"/>
    </location>
</feature>
<proteinExistence type="predicted"/>
<evidence type="ECO:0008006" key="4">
    <source>
        <dbReference type="Google" id="ProtNLM"/>
    </source>
</evidence>
<dbReference type="Proteomes" id="UP000075394">
    <property type="component" value="Unassembled WGS sequence"/>
</dbReference>
<sequence>NNKKTKKSAKMALFSVVFFELPGLAFIHRLLGSQEPALWRLSPHRAFLGKVLSCSGTGTRAKLWGF</sequence>
<protein>
    <recommendedName>
        <fullName evidence="4">Transposase</fullName>
    </recommendedName>
</protein>
<keyword evidence="1" id="KW-1133">Transmembrane helix</keyword>
<dbReference type="RefSeq" id="WP_231097732.1">
    <property type="nucleotide sequence ID" value="NZ_LHZD01000016.1"/>
</dbReference>
<gene>
    <name evidence="2" type="ORF">AD931_04500</name>
</gene>
<organism evidence="2 3">
    <name type="scientific">Gluconobacter oxydans</name>
    <name type="common">Gluconobacter suboxydans</name>
    <dbReference type="NCBI Taxonomy" id="442"/>
    <lineage>
        <taxon>Bacteria</taxon>
        <taxon>Pseudomonadati</taxon>
        <taxon>Pseudomonadota</taxon>
        <taxon>Alphaproteobacteria</taxon>
        <taxon>Acetobacterales</taxon>
        <taxon>Acetobacteraceae</taxon>
        <taxon>Gluconobacter</taxon>
    </lineage>
</organism>
<evidence type="ECO:0000313" key="2">
    <source>
        <dbReference type="EMBL" id="KXV09014.1"/>
    </source>
</evidence>
<comment type="caution">
    <text evidence="2">The sequence shown here is derived from an EMBL/GenBank/DDBJ whole genome shotgun (WGS) entry which is preliminary data.</text>
</comment>
<keyword evidence="1" id="KW-0472">Membrane</keyword>